<reference evidence="4" key="2">
    <citation type="submission" date="2015-05" db="EMBL/GenBank/DDBJ databases">
        <title>Complete genome sequence of Halanaeroarchaeum sulfurireducens type strain M27-SA2, a sulfate-reducer haloarchaeon from marine anoxic lake Medee.</title>
        <authorList>
            <person name="Messina E."/>
            <person name="Kublanov I.V."/>
            <person name="Toshchakov S."/>
            <person name="Arcadi E."/>
            <person name="La Spada G."/>
            <person name="La Cono V."/>
            <person name="Yakimov M.M."/>
        </authorList>
    </citation>
    <scope>NUCLEOTIDE SEQUENCE [LARGE SCALE GENOMIC DNA]</scope>
    <source>
        <strain evidence="4">M27-SA2</strain>
    </source>
</reference>
<sequence>MIDRLTSIATFVAFQTTVALGIALLPVAIMARRLGVTLPVHRLIERTESAYQNER</sequence>
<proteinExistence type="predicted"/>
<name>A0A0F7PB93_9EURY</name>
<reference evidence="2 5" key="1">
    <citation type="journal article" date="2015" name="ISME J.">
        <title>Elemental sulfur and acetate can support life of a novel strictly anaerobic haloarchaeon.</title>
        <authorList>
            <person name="Sorokin D.Y."/>
            <person name="Kublanov I.V."/>
            <person name="Gavrilov S.N."/>
            <person name="Rojo D."/>
            <person name="Roman P."/>
            <person name="Golyshin P.N."/>
            <person name="Slepak V.Z."/>
            <person name="Smedile F."/>
            <person name="Ferrer M."/>
            <person name="Messina E."/>
            <person name="La Cono V."/>
            <person name="Yakimov M.M."/>
        </authorList>
    </citation>
    <scope>NUCLEOTIDE SEQUENCE [LARGE SCALE GENOMIC DNA]</scope>
    <source>
        <strain evidence="2 5">HSR2</strain>
    </source>
</reference>
<accession>A0A0F7PB93</accession>
<reference evidence="3 4" key="3">
    <citation type="journal article" date="2016" name="Stand. Genomic Sci.">
        <title>Complete genome sequence of 'Halanaeroarchaeum sulfurireducens' M27-SA2, a sulfur-reducing and acetate-oxidizing haloarchaeon from the deep-sea hypersaline anoxic lake Medee.</title>
        <authorList>
            <person name="Messina E."/>
            <person name="Sorokin D.Y."/>
            <person name="Kublanov I.V."/>
            <person name="Toshchakov S."/>
            <person name="Lopatina A."/>
            <person name="Arcadi E."/>
            <person name="Smedile F."/>
            <person name="La Spada G."/>
            <person name="La Cono V."/>
            <person name="Yakimov M.M."/>
        </authorList>
    </citation>
    <scope>NUCLEOTIDE SEQUENCE [LARGE SCALE GENOMIC DNA]</scope>
    <source>
        <strain evidence="3 4">M27-SA2</strain>
    </source>
</reference>
<keyword evidence="5" id="KW-1185">Reference proteome</keyword>
<dbReference type="GeneID" id="62345458"/>
<dbReference type="AlphaFoldDB" id="A0A0F7PB93"/>
<dbReference type="RefSeq" id="WP_186007718.1">
    <property type="nucleotide sequence ID" value="NZ_CP008874.1"/>
</dbReference>
<dbReference type="Proteomes" id="UP000060390">
    <property type="component" value="Chromosome"/>
</dbReference>
<keyword evidence="1" id="KW-0812">Transmembrane</keyword>
<keyword evidence="1" id="KW-0472">Membrane</keyword>
<organism evidence="2 5">
    <name type="scientific">Halanaeroarchaeum sulfurireducens</name>
    <dbReference type="NCBI Taxonomy" id="1604004"/>
    <lineage>
        <taxon>Archaea</taxon>
        <taxon>Methanobacteriati</taxon>
        <taxon>Methanobacteriota</taxon>
        <taxon>Stenosarchaea group</taxon>
        <taxon>Halobacteria</taxon>
        <taxon>Halobacteriales</taxon>
        <taxon>Halobacteriaceae</taxon>
        <taxon>Halanaeroarchaeum</taxon>
    </lineage>
</organism>
<feature type="transmembrane region" description="Helical" evidence="1">
    <location>
        <begin position="6"/>
        <end position="29"/>
    </location>
</feature>
<protein>
    <submittedName>
        <fullName evidence="2">Uncharacterized protein</fullName>
    </submittedName>
</protein>
<dbReference type="OrthoDB" id="166747at2157"/>
<evidence type="ECO:0000256" key="1">
    <source>
        <dbReference type="SAM" id="Phobius"/>
    </source>
</evidence>
<dbReference type="Proteomes" id="UP000069906">
    <property type="component" value="Chromosome"/>
</dbReference>
<evidence type="ECO:0000313" key="2">
    <source>
        <dbReference type="EMBL" id="AKH97987.1"/>
    </source>
</evidence>
<dbReference type="EMBL" id="CP011564">
    <property type="protein sequence ID" value="ALG82381.1"/>
    <property type="molecule type" value="Genomic_DNA"/>
</dbReference>
<dbReference type="KEGG" id="hsu:HLASF_1508"/>
<evidence type="ECO:0000313" key="4">
    <source>
        <dbReference type="Proteomes" id="UP000060390"/>
    </source>
</evidence>
<dbReference type="HOGENOM" id="CLU_195712_3_1_2"/>
<keyword evidence="1" id="KW-1133">Transmembrane helix</keyword>
<dbReference type="EMBL" id="CP008874">
    <property type="protein sequence ID" value="AKH97987.1"/>
    <property type="molecule type" value="Genomic_DNA"/>
</dbReference>
<gene>
    <name evidence="3" type="ORF">HLASA_1495</name>
    <name evidence="2" type="ORF">HLASF_1508</name>
</gene>
<evidence type="ECO:0000313" key="5">
    <source>
        <dbReference type="Proteomes" id="UP000069906"/>
    </source>
</evidence>
<dbReference type="STRING" id="1604004.HLASA_1495"/>
<evidence type="ECO:0000313" key="3">
    <source>
        <dbReference type="EMBL" id="ALG82381.1"/>
    </source>
</evidence>
<dbReference type="KEGG" id="hsf:HLASA_1495"/>